<dbReference type="EMBL" id="JBHULE010000019">
    <property type="protein sequence ID" value="MFD2564309.1"/>
    <property type="molecule type" value="Genomic_DNA"/>
</dbReference>
<name>A0ABW5LIF6_9FLAO</name>
<accession>A0ABW5LIF6</accession>
<reference evidence="3" key="1">
    <citation type="journal article" date="2019" name="Int. J. Syst. Evol. Microbiol.">
        <title>The Global Catalogue of Microorganisms (GCM) 10K type strain sequencing project: providing services to taxonomists for standard genome sequencing and annotation.</title>
        <authorList>
            <consortium name="The Broad Institute Genomics Platform"/>
            <consortium name="The Broad Institute Genome Sequencing Center for Infectious Disease"/>
            <person name="Wu L."/>
            <person name="Ma J."/>
        </authorList>
    </citation>
    <scope>NUCLEOTIDE SEQUENCE [LARGE SCALE GENOMIC DNA]</scope>
    <source>
        <strain evidence="3">KCTC 52274</strain>
    </source>
</reference>
<dbReference type="Proteomes" id="UP001597319">
    <property type="component" value="Unassembled WGS sequence"/>
</dbReference>
<dbReference type="RefSeq" id="WP_378294146.1">
    <property type="nucleotide sequence ID" value="NZ_JBHULE010000019.1"/>
</dbReference>
<dbReference type="SUPFAM" id="SSF51905">
    <property type="entry name" value="FAD/NAD(P)-binding domain"/>
    <property type="match status" value="1"/>
</dbReference>
<dbReference type="PANTHER" id="PTHR42841">
    <property type="entry name" value="AMINE OXIDASE"/>
    <property type="match status" value="1"/>
</dbReference>
<evidence type="ECO:0000313" key="3">
    <source>
        <dbReference type="Proteomes" id="UP001597319"/>
    </source>
</evidence>
<organism evidence="2 3">
    <name type="scientific">Aquimarina rubra</name>
    <dbReference type="NCBI Taxonomy" id="1920033"/>
    <lineage>
        <taxon>Bacteria</taxon>
        <taxon>Pseudomonadati</taxon>
        <taxon>Bacteroidota</taxon>
        <taxon>Flavobacteriia</taxon>
        <taxon>Flavobacteriales</taxon>
        <taxon>Flavobacteriaceae</taxon>
        <taxon>Aquimarina</taxon>
    </lineage>
</organism>
<dbReference type="Gene3D" id="3.50.50.60">
    <property type="entry name" value="FAD/NAD(P)-binding domain"/>
    <property type="match status" value="1"/>
</dbReference>
<gene>
    <name evidence="2" type="ORF">ACFSR1_16635</name>
</gene>
<evidence type="ECO:0000313" key="2">
    <source>
        <dbReference type="EMBL" id="MFD2564309.1"/>
    </source>
</evidence>
<protein>
    <submittedName>
        <fullName evidence="2">Protoporphyrinogen/coproporphyrinogen oxidase</fullName>
    </submittedName>
</protein>
<dbReference type="InterPro" id="IPR036188">
    <property type="entry name" value="FAD/NAD-bd_sf"/>
</dbReference>
<proteinExistence type="predicted"/>
<feature type="domain" description="Amine oxidase" evidence="1">
    <location>
        <begin position="15"/>
        <end position="405"/>
    </location>
</feature>
<dbReference type="Pfam" id="PF01593">
    <property type="entry name" value="Amino_oxidase"/>
    <property type="match status" value="1"/>
</dbReference>
<keyword evidence="3" id="KW-1185">Reference proteome</keyword>
<sequence>MKKEEYKIHIVGAGISGLIAAQILENHGYAPVIVEATDRAGGRVKTDVIDGYQLDHGFQVLLTAYPAAQKYLDFEKLSLQKFLSGASIFTNGKLKTIGDPIRNASLLIPTLFSNIGNFSDKIKVLRLNAMLKKKSITDIFRDNEMSTLTYLQDYGFSEEMINQFFRPFFSGIFLEPNLETSSRMFQFVYKMFGEGDAALPKDGIEAIITQLVSKLKKTKFLYNTSVKQVIDGSVFLDNGEELKSDFTIVATQAHQLIPNLNNQEMEWRSCDTLYFEVDDSVIDKPLIGLIADKDALINNIFYHTSLKTSGTPKKELLSVTVVKDHHHDEKELIKEVIGELDRFCGITGCTFMKHYHIKNALPKLQNLQYELSETETKLTTRIFLAGDQLLNGSLNAAMISGERAALGIIKTLEDGLIVEEFTSEFN</sequence>
<dbReference type="InterPro" id="IPR002937">
    <property type="entry name" value="Amino_oxidase"/>
</dbReference>
<evidence type="ECO:0000259" key="1">
    <source>
        <dbReference type="Pfam" id="PF01593"/>
    </source>
</evidence>
<comment type="caution">
    <text evidence="2">The sequence shown here is derived from an EMBL/GenBank/DDBJ whole genome shotgun (WGS) entry which is preliminary data.</text>
</comment>